<dbReference type="AlphaFoldDB" id="A0A167Z9A6"/>
<evidence type="ECO:0000313" key="3">
    <source>
        <dbReference type="Proteomes" id="UP000242877"/>
    </source>
</evidence>
<dbReference type="InterPro" id="IPR023401">
    <property type="entry name" value="ODC_N"/>
</dbReference>
<dbReference type="Pfam" id="PF02423">
    <property type="entry name" value="OCD_Mu_crystall"/>
    <property type="match status" value="1"/>
</dbReference>
<dbReference type="PANTHER" id="PTHR13812:SF23">
    <property type="entry name" value="PRNX PROTEIN"/>
    <property type="match status" value="1"/>
</dbReference>
<gene>
    <name evidence="2" type="ORF">AAP_03003</name>
</gene>
<dbReference type="SUPFAM" id="SSF51735">
    <property type="entry name" value="NAD(P)-binding Rossmann-fold domains"/>
    <property type="match status" value="1"/>
</dbReference>
<comment type="caution">
    <text evidence="2">The sequence shown here is derived from an EMBL/GenBank/DDBJ whole genome shotgun (WGS) entry which is preliminary data.</text>
</comment>
<evidence type="ECO:0000313" key="2">
    <source>
        <dbReference type="EMBL" id="KZZ92348.1"/>
    </source>
</evidence>
<proteinExistence type="predicted"/>
<dbReference type="Gene3D" id="3.30.1780.10">
    <property type="entry name" value="ornithine cyclodeaminase, domain 1"/>
    <property type="match status" value="1"/>
</dbReference>
<sequence>MHVLRDSDVSAILKGLSREDGTRFLKLLWKTLASFSDEQTKPQEERSQVQPHRQEIRTSKGNVTLFMPSSDTETSTGIKVVTLPSKGPLKGTINVFSPEGSLDGLLNAEQITAFRTALASMIPFSIYPLTEGSHVVIFGAGKQAEWHARLALLLAHEKIKRVSFVNRSQKSLDAMADVVSELEAKFTSINFDTLSSEADDYSTKLQSVVGSSDAIFSCTPSLQPLYPFSYLGTKRRFISLIGSYRPHMHEIDTETLRTAKKVLVDSKDACLAESGELITANVQPEDLIEIGDMFDETIKDKVLSELEGGNVIFKCVGIGIMDLIMGRELLNLATENHLGINIDDF</sequence>
<dbReference type="Proteomes" id="UP000242877">
    <property type="component" value="Unassembled WGS sequence"/>
</dbReference>
<dbReference type="VEuPathDB" id="FungiDB:AAP_03003"/>
<dbReference type="PANTHER" id="PTHR13812">
    <property type="entry name" value="KETIMINE REDUCTASE MU-CRYSTALLIN"/>
    <property type="match status" value="1"/>
</dbReference>
<reference evidence="2 3" key="1">
    <citation type="journal article" date="2016" name="Genome Biol. Evol.">
        <title>Divergent and convergent evolution of fungal pathogenicity.</title>
        <authorList>
            <person name="Shang Y."/>
            <person name="Xiao G."/>
            <person name="Zheng P."/>
            <person name="Cen K."/>
            <person name="Zhan S."/>
            <person name="Wang C."/>
        </authorList>
    </citation>
    <scope>NUCLEOTIDE SEQUENCE [LARGE SCALE GENOMIC DNA]</scope>
    <source>
        <strain evidence="2 3">ARSEF 7405</strain>
    </source>
</reference>
<accession>A0A167Z9A6</accession>
<dbReference type="EMBL" id="AZGZ01000011">
    <property type="protein sequence ID" value="KZZ92348.1"/>
    <property type="molecule type" value="Genomic_DNA"/>
</dbReference>
<keyword evidence="3" id="KW-1185">Reference proteome</keyword>
<organism evidence="2 3">
    <name type="scientific">Ascosphaera apis ARSEF 7405</name>
    <dbReference type="NCBI Taxonomy" id="392613"/>
    <lineage>
        <taxon>Eukaryota</taxon>
        <taxon>Fungi</taxon>
        <taxon>Dikarya</taxon>
        <taxon>Ascomycota</taxon>
        <taxon>Pezizomycotina</taxon>
        <taxon>Eurotiomycetes</taxon>
        <taxon>Eurotiomycetidae</taxon>
        <taxon>Onygenales</taxon>
        <taxon>Ascosphaeraceae</taxon>
        <taxon>Ascosphaera</taxon>
    </lineage>
</organism>
<dbReference type="OrthoDB" id="41492at2759"/>
<feature type="region of interest" description="Disordered" evidence="1">
    <location>
        <begin position="39"/>
        <end position="58"/>
    </location>
</feature>
<protein>
    <submittedName>
        <fullName evidence="2">NAD(P)-binding domain protein</fullName>
    </submittedName>
</protein>
<dbReference type="GO" id="GO:0005737">
    <property type="term" value="C:cytoplasm"/>
    <property type="evidence" value="ECO:0007669"/>
    <property type="project" value="TreeGrafter"/>
</dbReference>
<evidence type="ECO:0000256" key="1">
    <source>
        <dbReference type="SAM" id="MobiDB-lite"/>
    </source>
</evidence>
<dbReference type="Gene3D" id="3.40.50.720">
    <property type="entry name" value="NAD(P)-binding Rossmann-like Domain"/>
    <property type="match status" value="1"/>
</dbReference>
<dbReference type="InterPro" id="IPR036291">
    <property type="entry name" value="NAD(P)-bd_dom_sf"/>
</dbReference>
<name>A0A167Z9A6_9EURO</name>
<dbReference type="InterPro" id="IPR003462">
    <property type="entry name" value="ODC_Mu_crystall"/>
</dbReference>